<comment type="caution">
    <text evidence="2">The sequence shown here is derived from an EMBL/GenBank/DDBJ whole genome shotgun (WGS) entry which is preliminary data.</text>
</comment>
<evidence type="ECO:0000313" key="3">
    <source>
        <dbReference type="Proteomes" id="UP000017861"/>
    </source>
</evidence>
<gene>
    <name evidence="2" type="ORF">TCDM_12458</name>
</gene>
<protein>
    <submittedName>
        <fullName evidence="2">Uncharacterized protein</fullName>
    </submittedName>
</protein>
<name>V5ANU7_TRYCR</name>
<dbReference type="AlphaFoldDB" id="V5ANU7"/>
<keyword evidence="1" id="KW-1133">Transmembrane helix</keyword>
<dbReference type="Proteomes" id="UP000017861">
    <property type="component" value="Unassembled WGS sequence"/>
</dbReference>
<sequence>MGTNFTHKFFFAYFKFIFLFASFWLILLFFYFLFACFFLISHPHPFFCFWGNHYGRFFFSTLPSLIVSAALFL</sequence>
<accession>V5ANU7</accession>
<keyword evidence="1" id="KW-0812">Transmembrane</keyword>
<organism evidence="2 3">
    <name type="scientific">Trypanosoma cruzi Dm28c</name>
    <dbReference type="NCBI Taxonomy" id="1416333"/>
    <lineage>
        <taxon>Eukaryota</taxon>
        <taxon>Discoba</taxon>
        <taxon>Euglenozoa</taxon>
        <taxon>Kinetoplastea</taxon>
        <taxon>Metakinetoplastina</taxon>
        <taxon>Trypanosomatida</taxon>
        <taxon>Trypanosomatidae</taxon>
        <taxon>Trypanosoma</taxon>
        <taxon>Schizotrypanum</taxon>
    </lineage>
</organism>
<reference evidence="2 3" key="1">
    <citation type="journal article" date="2014" name="Genome Announc.">
        <title>Trypanosoma cruzi Clone Dm28c Draft Genome Sequence.</title>
        <authorList>
            <person name="Grisard E.C."/>
            <person name="Teixeira S.M."/>
            <person name="de Almeida L.G."/>
            <person name="Stoco P.H."/>
            <person name="Gerber A.L."/>
            <person name="Talavera-Lopez C."/>
            <person name="Lima O.C."/>
            <person name="Andersson B."/>
            <person name="de Vasconcelos A.T."/>
        </authorList>
    </citation>
    <scope>NUCLEOTIDE SEQUENCE [LARGE SCALE GENOMIC DNA]</scope>
    <source>
        <strain evidence="2 3">Dm28c</strain>
    </source>
</reference>
<evidence type="ECO:0000313" key="2">
    <source>
        <dbReference type="EMBL" id="ESS56904.1"/>
    </source>
</evidence>
<proteinExistence type="predicted"/>
<keyword evidence="1" id="KW-0472">Membrane</keyword>
<dbReference type="EMBL" id="AYLP01000584">
    <property type="protein sequence ID" value="ESS56904.1"/>
    <property type="molecule type" value="Genomic_DNA"/>
</dbReference>
<dbReference type="VEuPathDB" id="TriTrypDB:TCDM_12458"/>
<feature type="transmembrane region" description="Helical" evidence="1">
    <location>
        <begin position="12"/>
        <end position="41"/>
    </location>
</feature>
<feature type="transmembrane region" description="Helical" evidence="1">
    <location>
        <begin position="53"/>
        <end position="72"/>
    </location>
</feature>
<evidence type="ECO:0000256" key="1">
    <source>
        <dbReference type="SAM" id="Phobius"/>
    </source>
</evidence>